<dbReference type="InterPro" id="IPR000866">
    <property type="entry name" value="AhpC/TSA"/>
</dbReference>
<sequence length="171" mass="18675">MTSNRAGGVGTLLLLAVLIVGFAGYGAWAGPGEKTPETALETLEGGKLRLAEYRGKLVLVNFWAPWCPPCRQEMPDLQAFHDAHADTVVVGLAVDYRSRGNVANMADMMNITYPVAYASRKTAQRFGDFRGLPTTFLISPDGRIVGRHSGVLKRGQMERFREEHLPSADSP</sequence>
<dbReference type="Pfam" id="PF00578">
    <property type="entry name" value="AhpC-TSA"/>
    <property type="match status" value="1"/>
</dbReference>
<dbReference type="PROSITE" id="PS51352">
    <property type="entry name" value="THIOREDOXIN_2"/>
    <property type="match status" value="1"/>
</dbReference>
<dbReference type="Proteomes" id="UP001575181">
    <property type="component" value="Unassembled WGS sequence"/>
</dbReference>
<feature type="domain" description="Thioredoxin" evidence="2">
    <location>
        <begin position="29"/>
        <end position="166"/>
    </location>
</feature>
<gene>
    <name evidence="3" type="ORF">ACERLL_09825</name>
</gene>
<proteinExistence type="predicted"/>
<dbReference type="SUPFAM" id="SSF52833">
    <property type="entry name" value="Thioredoxin-like"/>
    <property type="match status" value="1"/>
</dbReference>
<evidence type="ECO:0000259" key="2">
    <source>
        <dbReference type="PROSITE" id="PS51352"/>
    </source>
</evidence>
<keyword evidence="4" id="KW-1185">Reference proteome</keyword>
<dbReference type="RefSeq" id="WP_373655907.1">
    <property type="nucleotide sequence ID" value="NZ_JBGUAW010000006.1"/>
</dbReference>
<dbReference type="InterPro" id="IPR036249">
    <property type="entry name" value="Thioredoxin-like_sf"/>
</dbReference>
<evidence type="ECO:0000313" key="4">
    <source>
        <dbReference type="Proteomes" id="UP001575181"/>
    </source>
</evidence>
<dbReference type="PROSITE" id="PS00194">
    <property type="entry name" value="THIOREDOXIN_1"/>
    <property type="match status" value="1"/>
</dbReference>
<organism evidence="3 4">
    <name type="scientific">Thiohalorhabdus methylotrophus</name>
    <dbReference type="NCBI Taxonomy" id="3242694"/>
    <lineage>
        <taxon>Bacteria</taxon>
        <taxon>Pseudomonadati</taxon>
        <taxon>Pseudomonadota</taxon>
        <taxon>Gammaproteobacteria</taxon>
        <taxon>Thiohalorhabdales</taxon>
        <taxon>Thiohalorhabdaceae</taxon>
        <taxon>Thiohalorhabdus</taxon>
    </lineage>
</organism>
<dbReference type="CDD" id="cd02966">
    <property type="entry name" value="TlpA_like_family"/>
    <property type="match status" value="1"/>
</dbReference>
<dbReference type="PANTHER" id="PTHR42852">
    <property type="entry name" value="THIOL:DISULFIDE INTERCHANGE PROTEIN DSBE"/>
    <property type="match status" value="1"/>
</dbReference>
<dbReference type="InterPro" id="IPR013766">
    <property type="entry name" value="Thioredoxin_domain"/>
</dbReference>
<dbReference type="PANTHER" id="PTHR42852:SF13">
    <property type="entry name" value="PROTEIN DIPZ"/>
    <property type="match status" value="1"/>
</dbReference>
<accession>A0ABV4TY85</accession>
<dbReference type="Gene3D" id="3.40.30.10">
    <property type="entry name" value="Glutaredoxin"/>
    <property type="match status" value="1"/>
</dbReference>
<comment type="caution">
    <text evidence="3">The sequence shown here is derived from an EMBL/GenBank/DDBJ whole genome shotgun (WGS) entry which is preliminary data.</text>
</comment>
<dbReference type="InterPro" id="IPR050553">
    <property type="entry name" value="Thioredoxin_ResA/DsbE_sf"/>
</dbReference>
<evidence type="ECO:0000313" key="3">
    <source>
        <dbReference type="EMBL" id="MFA9461121.1"/>
    </source>
</evidence>
<reference evidence="3 4" key="1">
    <citation type="submission" date="2024-08" db="EMBL/GenBank/DDBJ databases">
        <title>Whole-genome sequencing of halo(alkali)philic microorganisms from hypersaline lakes.</title>
        <authorList>
            <person name="Sorokin D.Y."/>
            <person name="Merkel A.Y."/>
            <person name="Messina E."/>
            <person name="Yakimov M."/>
        </authorList>
    </citation>
    <scope>NUCLEOTIDE SEQUENCE [LARGE SCALE GENOMIC DNA]</scope>
    <source>
        <strain evidence="3 4">Cl-TMA</strain>
    </source>
</reference>
<name>A0ABV4TY85_9GAMM</name>
<evidence type="ECO:0000256" key="1">
    <source>
        <dbReference type="ARBA" id="ARBA00023284"/>
    </source>
</evidence>
<keyword evidence="1" id="KW-0676">Redox-active center</keyword>
<dbReference type="EMBL" id="JBGUAW010000006">
    <property type="protein sequence ID" value="MFA9461121.1"/>
    <property type="molecule type" value="Genomic_DNA"/>
</dbReference>
<dbReference type="InterPro" id="IPR017937">
    <property type="entry name" value="Thioredoxin_CS"/>
</dbReference>
<protein>
    <submittedName>
        <fullName evidence="3">TlpA family protein disulfide reductase</fullName>
    </submittedName>
</protein>